<gene>
    <name evidence="4" type="ORF">CTEN210_10549</name>
</gene>
<dbReference type="PANTHER" id="PTHR45688">
    <property type="match status" value="1"/>
</dbReference>
<comment type="similarity">
    <text evidence="1 3">Belongs to the class-III pyridoxal-phosphate-dependent aminotransferase family.</text>
</comment>
<sequence>MDKEESEYTKDEILEKRKKFFSSSVSVSYENSDPLMIMGGYKARLIDEHGNVYLDTRNNVCHVGHQNEAVVAAVQKQVGILNTNTRYLHPNAALLAERLVSLLPDPLCKVFFVNSGSEANDLALRLAQAKTKSNNMIVVDTAYHGHTLSTLAVSPYKYKSKEFNMPFNDSLGKNVIKVPCPDTFRGIHTGDDAASKYANYVVEACNTYKKRGEDVCAFITEGGLSVGGVILPPPMYFKKCVDAVRAAGGLYIADEVQTALGRLGDDCFWAFLHGGNDIVPDIVTIGKPFGNGMPLAAVITTEEVSSAFESMGVEYFNTFAGSPVCCAAGLAVLDELERNKLPAHAARVGNYLKSKFLSLDLSDCPDVNIGDVRGRGLFMGIDIVNNDMEPGTLETSFICTKLKEDFRILTSIDGPHDNVLVVKPPLAFSIEDADEFIDAFKKAAQMIAKIDKSKISKTPT</sequence>
<dbReference type="SUPFAM" id="SSF53383">
    <property type="entry name" value="PLP-dependent transferases"/>
    <property type="match status" value="1"/>
</dbReference>
<dbReference type="CDD" id="cd00610">
    <property type="entry name" value="OAT_like"/>
    <property type="match status" value="1"/>
</dbReference>
<dbReference type="Gene3D" id="3.90.1150.10">
    <property type="entry name" value="Aspartate Aminotransferase, domain 1"/>
    <property type="match status" value="1"/>
</dbReference>
<dbReference type="Pfam" id="PF00202">
    <property type="entry name" value="Aminotran_3"/>
    <property type="match status" value="1"/>
</dbReference>
<keyword evidence="5" id="KW-1185">Reference proteome</keyword>
<dbReference type="GO" id="GO:0030170">
    <property type="term" value="F:pyridoxal phosphate binding"/>
    <property type="evidence" value="ECO:0007669"/>
    <property type="project" value="InterPro"/>
</dbReference>
<reference evidence="4 5" key="1">
    <citation type="journal article" date="2021" name="Sci. Rep.">
        <title>The genome of the diatom Chaetoceros tenuissimus carries an ancient integrated fragment of an extant virus.</title>
        <authorList>
            <person name="Hongo Y."/>
            <person name="Kimura K."/>
            <person name="Takaki Y."/>
            <person name="Yoshida Y."/>
            <person name="Baba S."/>
            <person name="Kobayashi G."/>
            <person name="Nagasaki K."/>
            <person name="Hano T."/>
            <person name="Tomaru Y."/>
        </authorList>
    </citation>
    <scope>NUCLEOTIDE SEQUENCE [LARGE SCALE GENOMIC DNA]</scope>
    <source>
        <strain evidence="4 5">NIES-3715</strain>
    </source>
</reference>
<comment type="caution">
    <text evidence="4">The sequence shown here is derived from an EMBL/GenBank/DDBJ whole genome shotgun (WGS) entry which is preliminary data.</text>
</comment>
<dbReference type="GO" id="GO:0005739">
    <property type="term" value="C:mitochondrion"/>
    <property type="evidence" value="ECO:0007669"/>
    <property type="project" value="TreeGrafter"/>
</dbReference>
<organism evidence="4 5">
    <name type="scientific">Chaetoceros tenuissimus</name>
    <dbReference type="NCBI Taxonomy" id="426638"/>
    <lineage>
        <taxon>Eukaryota</taxon>
        <taxon>Sar</taxon>
        <taxon>Stramenopiles</taxon>
        <taxon>Ochrophyta</taxon>
        <taxon>Bacillariophyta</taxon>
        <taxon>Coscinodiscophyceae</taxon>
        <taxon>Chaetocerotophycidae</taxon>
        <taxon>Chaetocerotales</taxon>
        <taxon>Chaetocerotaceae</taxon>
        <taxon>Chaetoceros</taxon>
    </lineage>
</organism>
<dbReference type="InterPro" id="IPR015421">
    <property type="entry name" value="PyrdxlP-dep_Trfase_major"/>
</dbReference>
<dbReference type="Gene3D" id="3.40.640.10">
    <property type="entry name" value="Type I PLP-dependent aspartate aminotransferase-like (Major domain)"/>
    <property type="match status" value="1"/>
</dbReference>
<name>A0AAD3CXW8_9STRA</name>
<dbReference type="InterPro" id="IPR015424">
    <property type="entry name" value="PyrdxlP-dep_Trfase"/>
</dbReference>
<evidence type="ECO:0000313" key="4">
    <source>
        <dbReference type="EMBL" id="GFH54073.1"/>
    </source>
</evidence>
<protein>
    <submittedName>
        <fullName evidence="4">Ethanolamine-phosphate phospho-lyase</fullName>
    </submittedName>
</protein>
<dbReference type="PIRSF" id="PIRSF000521">
    <property type="entry name" value="Transaminase_4ab_Lys_Orn"/>
    <property type="match status" value="1"/>
</dbReference>
<dbReference type="GO" id="GO:0008483">
    <property type="term" value="F:transaminase activity"/>
    <property type="evidence" value="ECO:0007669"/>
    <property type="project" value="InterPro"/>
</dbReference>
<dbReference type="Proteomes" id="UP001054902">
    <property type="component" value="Unassembled WGS sequence"/>
</dbReference>
<dbReference type="EMBL" id="BLLK01000047">
    <property type="protein sequence ID" value="GFH54073.1"/>
    <property type="molecule type" value="Genomic_DNA"/>
</dbReference>
<evidence type="ECO:0000256" key="1">
    <source>
        <dbReference type="ARBA" id="ARBA00008954"/>
    </source>
</evidence>
<dbReference type="InterPro" id="IPR049704">
    <property type="entry name" value="Aminotrans_3_PPA_site"/>
</dbReference>
<dbReference type="PANTHER" id="PTHR45688:SF13">
    <property type="entry name" value="ALANINE--GLYOXYLATE AMINOTRANSFERASE 2-LIKE"/>
    <property type="match status" value="1"/>
</dbReference>
<evidence type="ECO:0000313" key="5">
    <source>
        <dbReference type="Proteomes" id="UP001054902"/>
    </source>
</evidence>
<dbReference type="InterPro" id="IPR005814">
    <property type="entry name" value="Aminotrans_3"/>
</dbReference>
<dbReference type="AlphaFoldDB" id="A0AAD3CXW8"/>
<dbReference type="InterPro" id="IPR015422">
    <property type="entry name" value="PyrdxlP-dep_Trfase_small"/>
</dbReference>
<evidence type="ECO:0000256" key="2">
    <source>
        <dbReference type="ARBA" id="ARBA00022898"/>
    </source>
</evidence>
<accession>A0AAD3CXW8</accession>
<keyword evidence="2 3" id="KW-0663">Pyridoxal phosphate</keyword>
<proteinExistence type="inferred from homology"/>
<evidence type="ECO:0000256" key="3">
    <source>
        <dbReference type="RuleBase" id="RU003560"/>
    </source>
</evidence>
<dbReference type="PROSITE" id="PS00600">
    <property type="entry name" value="AA_TRANSFER_CLASS_3"/>
    <property type="match status" value="1"/>
</dbReference>